<name>A0A158PPW7_BRUPA</name>
<evidence type="ECO:0000256" key="2">
    <source>
        <dbReference type="ARBA" id="ARBA00022771"/>
    </source>
</evidence>
<dbReference type="InterPro" id="IPR001214">
    <property type="entry name" value="SET_dom"/>
</dbReference>
<dbReference type="Pfam" id="PF00856">
    <property type="entry name" value="SET"/>
    <property type="match status" value="1"/>
</dbReference>
<sequence length="1954" mass="218598">MMMRIVNAAHKRVMDVVIRLAPSISTEAVGLHMLGPRQKHTVVFGGMPEILVLISFLCIVDNKDSSSNKQTTTRDSGIPQQALQTSADNKNISGDGDGFLLKKIIVDDERHSRESVSIVEDAVIGLSYQDHNYGRRSGNAQKNDGENGEKFPIIGGLASYIVKSLRVITFVIQTWDISQDRTTVGRIIERFRGWIHVHLVESILVAWVDVERVKCEGKLPASTEQIFPRQTSIIATQNYRIHRRGVTQISANSHSDILFRSRHFVSSGGTFATSASSNKRVLRPAHPPNPVLSTCHQSIRQIIPASKSVSATMPAYAMAVNATGADSETHATDMSVGLAPFLVPSRRPRPVVRNRARASSQPDKGTELLIQKLVASDQQADNALHAEKQPSNVFTASGQHLPKNVIRSSGIVKQQYIMAEPLEPCHVPRLQHSAQQRAVPNDLVISMVVDEKLSPESLHNSAVHCKEEEQKAFSQSHLSSDSRESIYVNSDSGMHDLQQTAQTSTVLSHRLQQDIGKYVEEHYRKSQKDSFVANSRHLFTRQLDELQIRQSRLCHSETSASDSTKKMKEMDRFGQQSVINVSGFTLYRQKSVSPGHVAFNQNRGFDSRHSTSVEIETPVLPSKNRTESDDIQTASDGEVTLKRFDHGTPSVEDILSGEGPVFNEVCNEVVEQRISVATRSSISGAEEETSVNDNVDEKETEDEGFRTTIVTTGVDSSSNSNSEDDWEEEYTTRCYCGLNHNDEFMIQCDVCNVWQHGKCVGIDRRRVPDTYQCEECNPRLLKLSKTQAREMQLKILARYRKEKEKKRRQRAKGRFKKRIQEKSVGLGCIISFNTDEEGKKKRQVKKNSSKDYIECFKYEYTRSVMAFSRRHEDTGDPALLEALRNGEGVSVMYVTQLSMGLVSTRLYHADEPVIYICGRVSLPCECHGREEPGVVIPFVTLYSHLVVEESKDPIPICIDARRFGSKARFARASCRPNIKMQHFFLNGKLHIIGIAVGNIERGEEITVPFDDDYYLSKTKLICACSADDEHDGNVDCLVRNFNRMLEQKQNSISDKALNTASNPMINFDTTSEDHTEKQYVDVEVGKVRALMKSRNTTSGSRYSSVTFLSRVTASDYIGEVNTMVETATAVTPTTEDENTINKDVLPESSVEIQLHTRTTVNGSSRKARKKRPKISSTTLYRRKGGIKLRCRGAANYRTMEIRQEAYTNDESIGVSKGMANVDNSLKKETCLFSDKTSLKVEEQYKEKRQVGLSKEYEGQFMESGKFITEKLRAHADAEEGIENVQKSSAVEAGPVVAKNVGRPRKKRRSISARVADVVNWAGETDGNEDLVVLDSSAIKMHSKRSDLLEKIERVNYMLPEERNKSREERKVLQELALFERMQQREARRQQHVVSARGSGNTGGTRCSASSANNPLLDSAKVAKVTDSANDGSNSRSRQRYQSSTKKAKNAKGRRRVASSECSSTAALKRSRTMSEGAKWREKSEAEQGLNNNLVRKAISFSPRAQNFITELNSESKMNESVEEARDKLLLSMRHTNWLLQVWNHMRMSCISNTDVIGMVERRELDVSTNNTTVSCKSSLLCAKREIQNADPIQDSGMATCFTNEKHIKYEVEPLPKRRRESHGINNKSDSDVPGKELYGSKLDCTDSSFVLKQGKLFVYFNVQKLISVRFITEQIRALFRKMVVQLPLTSLHSECGKNQMKVAEAPKKKMSLDEYKRRKSSKTTADSEKTPAIAIEKTTEDNEYKQMPLSRSFIPLMTASGIGKRTSLRLGALPDPVQLRATPTLSIDDLKRRIYRRTTSSNTVTSNPDGLSLSSLVRKNASHTSPGQCFEEGPVSYTSSFSSTWRRELPSTVASNKDKRLPLEERLRLVLGCGERYAGKYSSSVSPPAAPPPPPPPPPPLPIKNSEIPKLRCDLSADVHSDIPLPPPPPMPTPSCSQPDQCSCEVHAFGPRRG</sequence>
<feature type="compositionally biased region" description="Pro residues" evidence="5">
    <location>
        <begin position="1888"/>
        <end position="1902"/>
    </location>
</feature>
<evidence type="ECO:0000313" key="9">
    <source>
        <dbReference type="WBParaSite" id="BPAG_0000038001-mRNA-1"/>
    </source>
</evidence>
<evidence type="ECO:0000259" key="6">
    <source>
        <dbReference type="PROSITE" id="PS50280"/>
    </source>
</evidence>
<keyword evidence="8" id="KW-1185">Reference proteome</keyword>
<dbReference type="Gene3D" id="2.170.270.10">
    <property type="entry name" value="SET domain"/>
    <property type="match status" value="1"/>
</dbReference>
<organism evidence="9">
    <name type="scientific">Brugia pahangi</name>
    <name type="common">Filarial nematode worm</name>
    <dbReference type="NCBI Taxonomy" id="6280"/>
    <lineage>
        <taxon>Eukaryota</taxon>
        <taxon>Metazoa</taxon>
        <taxon>Ecdysozoa</taxon>
        <taxon>Nematoda</taxon>
        <taxon>Chromadorea</taxon>
        <taxon>Rhabditida</taxon>
        <taxon>Spirurina</taxon>
        <taxon>Spiruromorpha</taxon>
        <taxon>Filarioidea</taxon>
        <taxon>Onchocercidae</taxon>
        <taxon>Brugia</taxon>
    </lineage>
</organism>
<keyword evidence="4" id="KW-0156">Chromatin regulator</keyword>
<feature type="region of interest" description="Disordered" evidence="5">
    <location>
        <begin position="65"/>
        <end position="90"/>
    </location>
</feature>
<keyword evidence="2" id="KW-0863">Zinc-finger</keyword>
<dbReference type="EMBL" id="UZAD01000016">
    <property type="protein sequence ID" value="VDN81567.1"/>
    <property type="molecule type" value="Genomic_DNA"/>
</dbReference>
<evidence type="ECO:0000256" key="5">
    <source>
        <dbReference type="SAM" id="MobiDB-lite"/>
    </source>
</evidence>
<dbReference type="SUPFAM" id="SSF57903">
    <property type="entry name" value="FYVE/PHD zinc finger"/>
    <property type="match status" value="1"/>
</dbReference>
<dbReference type="InterPro" id="IPR046341">
    <property type="entry name" value="SET_dom_sf"/>
</dbReference>
<dbReference type="WBParaSite" id="BPAG_0000038001-mRNA-1">
    <property type="protein sequence ID" value="BPAG_0000038001-mRNA-1"/>
    <property type="gene ID" value="BPAG_0000038001"/>
</dbReference>
<gene>
    <name evidence="7" type="ORF">BPAG_LOCUS381</name>
</gene>
<dbReference type="InterPro" id="IPR001965">
    <property type="entry name" value="Znf_PHD"/>
</dbReference>
<feature type="compositionally biased region" description="Low complexity" evidence="5">
    <location>
        <begin position="1432"/>
        <end position="1443"/>
    </location>
</feature>
<feature type="compositionally biased region" description="Basic residues" evidence="5">
    <location>
        <begin position="1445"/>
        <end position="1456"/>
    </location>
</feature>
<dbReference type="Gene3D" id="3.30.40.10">
    <property type="entry name" value="Zinc/RING finger domain, C3HC4 (zinc finger)"/>
    <property type="match status" value="1"/>
</dbReference>
<dbReference type="GO" id="GO:0006355">
    <property type="term" value="P:regulation of DNA-templated transcription"/>
    <property type="evidence" value="ECO:0007669"/>
    <property type="project" value="TreeGrafter"/>
</dbReference>
<dbReference type="InterPro" id="IPR019786">
    <property type="entry name" value="Zinc_finger_PHD-type_CS"/>
</dbReference>
<dbReference type="GO" id="GO:0006325">
    <property type="term" value="P:chromatin organization"/>
    <property type="evidence" value="ECO:0007669"/>
    <property type="project" value="UniProtKB-KW"/>
</dbReference>
<dbReference type="PANTHER" id="PTHR46462:SF3">
    <property type="entry name" value="UPSET, ISOFORM A"/>
    <property type="match status" value="1"/>
</dbReference>
<dbReference type="STRING" id="6280.A0A158PPW7"/>
<feature type="compositionally biased region" description="Pro residues" evidence="5">
    <location>
        <begin position="1924"/>
        <end position="1933"/>
    </location>
</feature>
<keyword evidence="1" id="KW-0479">Metal-binding</keyword>
<dbReference type="PROSITE" id="PS50280">
    <property type="entry name" value="SET"/>
    <property type="match status" value="1"/>
</dbReference>
<keyword evidence="3" id="KW-0862">Zinc</keyword>
<evidence type="ECO:0000313" key="7">
    <source>
        <dbReference type="EMBL" id="VDN81567.1"/>
    </source>
</evidence>
<feature type="compositionally biased region" description="Basic and acidic residues" evidence="5">
    <location>
        <begin position="1907"/>
        <end position="1921"/>
    </location>
</feature>
<proteinExistence type="predicted"/>
<feature type="compositionally biased region" description="Acidic residues" evidence="5">
    <location>
        <begin position="685"/>
        <end position="702"/>
    </location>
</feature>
<dbReference type="GO" id="GO:0034967">
    <property type="term" value="C:Set3 complex"/>
    <property type="evidence" value="ECO:0007669"/>
    <property type="project" value="TreeGrafter"/>
</dbReference>
<feature type="region of interest" description="Disordered" evidence="5">
    <location>
        <begin position="1706"/>
        <end position="1729"/>
    </location>
</feature>
<dbReference type="InterPro" id="IPR013083">
    <property type="entry name" value="Znf_RING/FYVE/PHD"/>
</dbReference>
<dbReference type="SMART" id="SM00249">
    <property type="entry name" value="PHD"/>
    <property type="match status" value="1"/>
</dbReference>
<reference evidence="7 8" key="2">
    <citation type="submission" date="2018-11" db="EMBL/GenBank/DDBJ databases">
        <authorList>
            <consortium name="Pathogen Informatics"/>
        </authorList>
    </citation>
    <scope>NUCLEOTIDE SEQUENCE [LARGE SCALE GENOMIC DNA]</scope>
</reference>
<feature type="compositionally biased region" description="Polar residues" evidence="5">
    <location>
        <begin position="67"/>
        <end position="90"/>
    </location>
</feature>
<evidence type="ECO:0000256" key="4">
    <source>
        <dbReference type="ARBA" id="ARBA00022853"/>
    </source>
</evidence>
<feature type="compositionally biased region" description="Polar residues" evidence="5">
    <location>
        <begin position="1403"/>
        <end position="1415"/>
    </location>
</feature>
<evidence type="ECO:0000256" key="1">
    <source>
        <dbReference type="ARBA" id="ARBA00022723"/>
    </source>
</evidence>
<dbReference type="SUPFAM" id="SSF82199">
    <property type="entry name" value="SET domain"/>
    <property type="match status" value="1"/>
</dbReference>
<dbReference type="GO" id="GO:0070210">
    <property type="term" value="C:Rpd3L-Expanded complex"/>
    <property type="evidence" value="ECO:0007669"/>
    <property type="project" value="TreeGrafter"/>
</dbReference>
<reference evidence="9" key="1">
    <citation type="submission" date="2016-04" db="UniProtKB">
        <authorList>
            <consortium name="WormBaseParasite"/>
        </authorList>
    </citation>
    <scope>IDENTIFICATION</scope>
</reference>
<dbReference type="PANTHER" id="PTHR46462">
    <property type="entry name" value="UPSET, ISOFORM A"/>
    <property type="match status" value="1"/>
</dbReference>
<dbReference type="Proteomes" id="UP000278627">
    <property type="component" value="Unassembled WGS sequence"/>
</dbReference>
<evidence type="ECO:0000313" key="8">
    <source>
        <dbReference type="Proteomes" id="UP000278627"/>
    </source>
</evidence>
<dbReference type="Pfam" id="PF20826">
    <property type="entry name" value="PHD_5"/>
    <property type="match status" value="1"/>
</dbReference>
<dbReference type="GO" id="GO:0008270">
    <property type="term" value="F:zinc ion binding"/>
    <property type="evidence" value="ECO:0007669"/>
    <property type="project" value="UniProtKB-KW"/>
</dbReference>
<accession>A0A158PPW7</accession>
<feature type="region of interest" description="Disordered" evidence="5">
    <location>
        <begin position="1388"/>
        <end position="1484"/>
    </location>
</feature>
<dbReference type="CDD" id="cd10529">
    <property type="entry name" value="SET_SETD5-like"/>
    <property type="match status" value="1"/>
</dbReference>
<evidence type="ECO:0000256" key="3">
    <source>
        <dbReference type="ARBA" id="ARBA00022833"/>
    </source>
</evidence>
<feature type="compositionally biased region" description="Basic and acidic residues" evidence="5">
    <location>
        <begin position="1706"/>
        <end position="1716"/>
    </location>
</feature>
<protein>
    <submittedName>
        <fullName evidence="9">SET domain-containing protein</fullName>
    </submittedName>
</protein>
<feature type="region of interest" description="Disordered" evidence="5">
    <location>
        <begin position="681"/>
        <end position="703"/>
    </location>
</feature>
<dbReference type="InterPro" id="IPR011011">
    <property type="entry name" value="Znf_FYVE_PHD"/>
</dbReference>
<dbReference type="CDD" id="cd15550">
    <property type="entry name" value="PHD_MLL5"/>
    <property type="match status" value="1"/>
</dbReference>
<feature type="region of interest" description="Disordered" evidence="5">
    <location>
        <begin position="1881"/>
        <end position="1941"/>
    </location>
</feature>
<dbReference type="PROSITE" id="PS01359">
    <property type="entry name" value="ZF_PHD_1"/>
    <property type="match status" value="1"/>
</dbReference>
<dbReference type="SMART" id="SM00317">
    <property type="entry name" value="SET"/>
    <property type="match status" value="1"/>
</dbReference>
<feature type="domain" description="SET" evidence="6">
    <location>
        <begin position="887"/>
        <end position="1010"/>
    </location>
</feature>